<comment type="caution">
    <text evidence="4">The sequence shown here is derived from an EMBL/GenBank/DDBJ whole genome shotgun (WGS) entry which is preliminary data.</text>
</comment>
<keyword evidence="2" id="KW-0812">Transmembrane</keyword>
<feature type="region of interest" description="Disordered" evidence="1">
    <location>
        <begin position="324"/>
        <end position="346"/>
    </location>
</feature>
<keyword evidence="5" id="KW-1185">Reference proteome</keyword>
<proteinExistence type="predicted"/>
<sequence length="346" mass="35564">MDLQDYRAARHRTLVEMATELGVPADRAAAVVDRVIEDQRRRIVRSADPDQVVVPALREEVLGGRSRFPSLAIFVLVAAVAAAFAVTILTGPPDPETVERRAATVPALVGLTSAEAVSALGRAGILSRVDPAPQCDPAGQVLGSVPPSGDTVRLDEVVVVIATATPSWSCPADAAGRVQAWAFLRFLVSGSARPHLAPEVRLYVDGNAAGTADGTHSATSPDWRWRVRDPVVAHAVRPVANDLGQPVVSITSGPPPPTTCGLPTPSPSGVAGAPTRVVLTSSGAGPGDGSGDGQGDGPGLECQLTIDLFKDDGGAIAVVSVTVPGGSGLGPPPWVRTRDDRDALDD</sequence>
<keyword evidence="2" id="KW-0472">Membrane</keyword>
<feature type="region of interest" description="Disordered" evidence="1">
    <location>
        <begin position="279"/>
        <end position="300"/>
    </location>
</feature>
<feature type="compositionally biased region" description="Basic and acidic residues" evidence="1">
    <location>
        <begin position="336"/>
        <end position="346"/>
    </location>
</feature>
<protein>
    <submittedName>
        <fullName evidence="4">PASTA domain-containing protein</fullName>
    </submittedName>
</protein>
<evidence type="ECO:0000259" key="3">
    <source>
        <dbReference type="PROSITE" id="PS51178"/>
    </source>
</evidence>
<feature type="compositionally biased region" description="Gly residues" evidence="1">
    <location>
        <begin position="284"/>
        <end position="298"/>
    </location>
</feature>
<feature type="domain" description="PASTA" evidence="3">
    <location>
        <begin position="97"/>
        <end position="163"/>
    </location>
</feature>
<gene>
    <name evidence="4" type="ORF">IEZ26_17290</name>
</gene>
<dbReference type="CDD" id="cd06577">
    <property type="entry name" value="PASTA_pknB"/>
    <property type="match status" value="1"/>
</dbReference>
<accession>A0ABR8NE47</accession>
<dbReference type="Proteomes" id="UP000618818">
    <property type="component" value="Unassembled WGS sequence"/>
</dbReference>
<evidence type="ECO:0000313" key="4">
    <source>
        <dbReference type="EMBL" id="MBD3926381.1"/>
    </source>
</evidence>
<evidence type="ECO:0000256" key="1">
    <source>
        <dbReference type="SAM" id="MobiDB-lite"/>
    </source>
</evidence>
<dbReference type="Gene3D" id="3.30.10.20">
    <property type="match status" value="1"/>
</dbReference>
<evidence type="ECO:0000256" key="2">
    <source>
        <dbReference type="SAM" id="Phobius"/>
    </source>
</evidence>
<keyword evidence="2" id="KW-1133">Transmembrane helix</keyword>
<evidence type="ECO:0000313" key="5">
    <source>
        <dbReference type="Proteomes" id="UP000618818"/>
    </source>
</evidence>
<organism evidence="4 5">
    <name type="scientific">Nocardioides cavernae</name>
    <dbReference type="NCBI Taxonomy" id="1921566"/>
    <lineage>
        <taxon>Bacteria</taxon>
        <taxon>Bacillati</taxon>
        <taxon>Actinomycetota</taxon>
        <taxon>Actinomycetes</taxon>
        <taxon>Propionibacteriales</taxon>
        <taxon>Nocardioidaceae</taxon>
        <taxon>Nocardioides</taxon>
    </lineage>
</organism>
<reference evidence="4 5" key="1">
    <citation type="submission" date="2020-09" db="EMBL/GenBank/DDBJ databases">
        <title>novel species in genus Nocardioides.</title>
        <authorList>
            <person name="Zhang G."/>
        </authorList>
    </citation>
    <scope>NUCLEOTIDE SEQUENCE [LARGE SCALE GENOMIC DNA]</scope>
    <source>
        <strain evidence="4 5">KCTC 39551</strain>
    </source>
</reference>
<dbReference type="PROSITE" id="PS51178">
    <property type="entry name" value="PASTA"/>
    <property type="match status" value="1"/>
</dbReference>
<dbReference type="Pfam" id="PF03793">
    <property type="entry name" value="PASTA"/>
    <property type="match status" value="1"/>
</dbReference>
<dbReference type="EMBL" id="JACXYZ010000003">
    <property type="protein sequence ID" value="MBD3926381.1"/>
    <property type="molecule type" value="Genomic_DNA"/>
</dbReference>
<feature type="transmembrane region" description="Helical" evidence="2">
    <location>
        <begin position="71"/>
        <end position="91"/>
    </location>
</feature>
<dbReference type="RefSeq" id="WP_191196264.1">
    <property type="nucleotide sequence ID" value="NZ_JACXYZ010000003.1"/>
</dbReference>
<dbReference type="InterPro" id="IPR005543">
    <property type="entry name" value="PASTA_dom"/>
</dbReference>
<name>A0ABR8NE47_9ACTN</name>